<organism evidence="3 4">
    <name type="scientific">Hydrogenoanaerobacterium saccharovorans</name>
    <dbReference type="NCBI Taxonomy" id="474960"/>
    <lineage>
        <taxon>Bacteria</taxon>
        <taxon>Bacillati</taxon>
        <taxon>Bacillota</taxon>
        <taxon>Clostridia</taxon>
        <taxon>Eubacteriales</taxon>
        <taxon>Oscillospiraceae</taxon>
        <taxon>Hydrogenoanaerobacterium</taxon>
    </lineage>
</organism>
<evidence type="ECO:0000256" key="1">
    <source>
        <dbReference type="SAM" id="Phobius"/>
    </source>
</evidence>
<evidence type="ECO:0000313" key="3">
    <source>
        <dbReference type="EMBL" id="SEN12972.1"/>
    </source>
</evidence>
<accession>A0A1H8E0G8</accession>
<evidence type="ECO:0000259" key="2">
    <source>
        <dbReference type="PROSITE" id="PS51677"/>
    </source>
</evidence>
<dbReference type="OrthoDB" id="9806342at2"/>
<dbReference type="PANTHER" id="PTHR10587:SF137">
    <property type="entry name" value="4-DEOXY-4-FORMAMIDO-L-ARABINOSE-PHOSPHOUNDECAPRENOL DEFORMYLASE ARND-RELATED"/>
    <property type="match status" value="1"/>
</dbReference>
<dbReference type="STRING" id="474960.SAMN05216180_2833"/>
<dbReference type="Gene3D" id="3.20.20.370">
    <property type="entry name" value="Glycoside hydrolase/deacetylase"/>
    <property type="match status" value="1"/>
</dbReference>
<keyword evidence="4" id="KW-1185">Reference proteome</keyword>
<dbReference type="AlphaFoldDB" id="A0A1H8E0G8"/>
<feature type="domain" description="NodB homology" evidence="2">
    <location>
        <begin position="46"/>
        <end position="229"/>
    </location>
</feature>
<name>A0A1H8E0G8_9FIRM</name>
<feature type="transmembrane region" description="Helical" evidence="1">
    <location>
        <begin position="6"/>
        <end position="32"/>
    </location>
</feature>
<gene>
    <name evidence="3" type="ORF">SAMN05216180_2833</name>
</gene>
<dbReference type="PROSITE" id="PS51677">
    <property type="entry name" value="NODB"/>
    <property type="match status" value="1"/>
</dbReference>
<sequence length="235" mass="27141">MLLNMLFRICIVLPFCAVFLYLLLGILTTGWLRASNPFKRLPRSSQTLYLTFDDGVNPVYTPMLLDLLKKNNIKASFFILASSAKEYPQLLQRMKKDGHLVGFHSYNHRNQILQLPHQLIQDFEKSMKIFDDMGIEVAYYRPPWGHARPLGLYLCKAYQLKTVLWNVIVQDWQANTTAEILCDKLTKKVHGNAVICLHDGRGKNEAPLKTIQALADMIPKWKEEGYTFETVDCLY</sequence>
<dbReference type="RefSeq" id="WP_092756328.1">
    <property type="nucleotide sequence ID" value="NZ_FOCG01000004.1"/>
</dbReference>
<keyword evidence="1" id="KW-1133">Transmembrane helix</keyword>
<reference evidence="3 4" key="1">
    <citation type="submission" date="2016-10" db="EMBL/GenBank/DDBJ databases">
        <authorList>
            <person name="de Groot N.N."/>
        </authorList>
    </citation>
    <scope>NUCLEOTIDE SEQUENCE [LARGE SCALE GENOMIC DNA]</scope>
    <source>
        <strain evidence="3 4">CGMCC 1.5070</strain>
    </source>
</reference>
<dbReference type="EMBL" id="FOCG01000004">
    <property type="protein sequence ID" value="SEN12972.1"/>
    <property type="molecule type" value="Genomic_DNA"/>
</dbReference>
<evidence type="ECO:0000313" key="4">
    <source>
        <dbReference type="Proteomes" id="UP000199158"/>
    </source>
</evidence>
<dbReference type="PANTHER" id="PTHR10587">
    <property type="entry name" value="GLYCOSYL TRANSFERASE-RELATED"/>
    <property type="match status" value="1"/>
</dbReference>
<dbReference type="GO" id="GO:0016810">
    <property type="term" value="F:hydrolase activity, acting on carbon-nitrogen (but not peptide) bonds"/>
    <property type="evidence" value="ECO:0007669"/>
    <property type="project" value="InterPro"/>
</dbReference>
<keyword evidence="1" id="KW-0812">Transmembrane</keyword>
<dbReference type="Proteomes" id="UP000199158">
    <property type="component" value="Unassembled WGS sequence"/>
</dbReference>
<dbReference type="CDD" id="cd10959">
    <property type="entry name" value="CE4_NodB_like_3"/>
    <property type="match status" value="1"/>
</dbReference>
<dbReference type="InterPro" id="IPR050248">
    <property type="entry name" value="Polysacc_deacetylase_ArnD"/>
</dbReference>
<dbReference type="Pfam" id="PF01522">
    <property type="entry name" value="Polysacc_deac_1"/>
    <property type="match status" value="1"/>
</dbReference>
<protein>
    <submittedName>
        <fullName evidence="3">Peptidoglycan/xylan/chitin deacetylase, PgdA/CDA1 family</fullName>
    </submittedName>
</protein>
<dbReference type="SUPFAM" id="SSF88713">
    <property type="entry name" value="Glycoside hydrolase/deacetylase"/>
    <property type="match status" value="1"/>
</dbReference>
<dbReference type="InterPro" id="IPR002509">
    <property type="entry name" value="NODB_dom"/>
</dbReference>
<dbReference type="GO" id="GO:0005975">
    <property type="term" value="P:carbohydrate metabolic process"/>
    <property type="evidence" value="ECO:0007669"/>
    <property type="project" value="InterPro"/>
</dbReference>
<proteinExistence type="predicted"/>
<keyword evidence="1" id="KW-0472">Membrane</keyword>
<dbReference type="InterPro" id="IPR011330">
    <property type="entry name" value="Glyco_hydro/deAcase_b/a-brl"/>
</dbReference>